<dbReference type="GO" id="GO:0009279">
    <property type="term" value="C:cell outer membrane"/>
    <property type="evidence" value="ECO:0007669"/>
    <property type="project" value="UniProtKB-SubCell"/>
</dbReference>
<dbReference type="PROSITE" id="PS51257">
    <property type="entry name" value="PROKAR_LIPOPROTEIN"/>
    <property type="match status" value="1"/>
</dbReference>
<dbReference type="EMBL" id="FPCJ01000001">
    <property type="protein sequence ID" value="SFV34567.1"/>
    <property type="molecule type" value="Genomic_DNA"/>
</dbReference>
<protein>
    <submittedName>
        <fullName evidence="1">SusD family protein</fullName>
    </submittedName>
</protein>
<gene>
    <name evidence="1" type="ORF">SAMN05660895_2035</name>
</gene>
<organism evidence="1 2">
    <name type="scientific">Thermoflavifilum thermophilum</name>
    <dbReference type="NCBI Taxonomy" id="1393122"/>
    <lineage>
        <taxon>Bacteria</taxon>
        <taxon>Pseudomonadati</taxon>
        <taxon>Bacteroidota</taxon>
        <taxon>Chitinophagia</taxon>
        <taxon>Chitinophagales</taxon>
        <taxon>Chitinophagaceae</taxon>
        <taxon>Thermoflavifilum</taxon>
    </lineage>
</organism>
<reference evidence="2" key="1">
    <citation type="submission" date="2016-10" db="EMBL/GenBank/DDBJ databases">
        <authorList>
            <person name="Varghese N."/>
            <person name="Submissions S."/>
        </authorList>
    </citation>
    <scope>NUCLEOTIDE SEQUENCE [LARGE SCALE GENOMIC DNA]</scope>
    <source>
        <strain evidence="2">DSM 14807</strain>
    </source>
</reference>
<dbReference type="Proteomes" id="UP000199537">
    <property type="component" value="Unassembled WGS sequence"/>
</dbReference>
<dbReference type="SUPFAM" id="SSF48452">
    <property type="entry name" value="TPR-like"/>
    <property type="match status" value="1"/>
</dbReference>
<accession>A0A1I7NIT7</accession>
<sequence length="592" mass="67598">MITRSVQIMHKLIMCLVLFTIGLSSCKKTFDILPKDNLDHQQMYQNVYDADAAVTAIYGKLLTLADKIVILNELQGDMLDVTPNSDSYLRQINLHQATTDNPYINPRPFYELIVDCNDVLYNFNQMLANKRISQADYDIRYSTVGGIRSWLYLELGILYGNVPYVTSPMANIDEVNNPNNYPWLSFDQLLDSLIQFTESLPYKDLMPSDISLNTSVNGYSTSKFFIPIRCLLGDLYLWKGEYTQAATEYHIVMNYADVLYPAMNSEQWYETYKVAWTANINGANWVNIFSQPYGERYSNYEIIWDLPFDQNFAPTNPFIRLFDNIAGQYLLKPSALSIQNWDNQTRTDHTPGDYRGLNASWKWSAGVPIVNKFTAYFNPLQPFATNGKWILYRAAMLHLRYAEAANRDHHQKLAYAMLNVGIGTEYDPAYDTTGVGGGQSRDVTNIQQSFGPPYDFDARFGNYPFYRGAWHRNVGIRGRVSLPPDYIDSTKYYDMSSPEIDKPIIDETGLTLTLENDIVDEDALELAFEGNRWPDLLRIALRREKEQPGSGVAFLQSHIAAKFQAAGDAADAAAVSARLADPKNWYLPFKWQ</sequence>
<keyword evidence="2" id="KW-1185">Reference proteome</keyword>
<name>A0A1I7NIT7_9BACT</name>
<evidence type="ECO:0000313" key="2">
    <source>
        <dbReference type="Proteomes" id="UP000199537"/>
    </source>
</evidence>
<dbReference type="STRING" id="1393122.SAMN05660895_2035"/>
<dbReference type="AlphaFoldDB" id="A0A1I7NIT7"/>
<proteinExistence type="predicted"/>
<evidence type="ECO:0000313" key="1">
    <source>
        <dbReference type="EMBL" id="SFV34567.1"/>
    </source>
</evidence>
<dbReference type="Gene3D" id="1.25.40.390">
    <property type="match status" value="1"/>
</dbReference>
<dbReference type="InterPro" id="IPR011990">
    <property type="entry name" value="TPR-like_helical_dom_sf"/>
</dbReference>